<reference evidence="7" key="1">
    <citation type="submission" date="2015-04" db="UniProtKB">
        <authorList>
            <consortium name="EnsemblPlants"/>
        </authorList>
    </citation>
    <scope>IDENTIFICATION</scope>
</reference>
<dbReference type="EnsemblPlants" id="OPUNC03G34550.1">
    <property type="protein sequence ID" value="OPUNC03G34550.1"/>
    <property type="gene ID" value="OPUNC03G34550"/>
</dbReference>
<dbReference type="InterPro" id="IPR044807">
    <property type="entry name" value="DRIP1-like"/>
</dbReference>
<dbReference type="GO" id="GO:0004842">
    <property type="term" value="F:ubiquitin-protein transferase activity"/>
    <property type="evidence" value="ECO:0007669"/>
    <property type="project" value="InterPro"/>
</dbReference>
<evidence type="ECO:0000256" key="2">
    <source>
        <dbReference type="ARBA" id="ARBA00022771"/>
    </source>
</evidence>
<dbReference type="PANTHER" id="PTHR46293">
    <property type="entry name" value="E3 UBIQUITIN PROTEIN LIGASE DRIP1"/>
    <property type="match status" value="1"/>
</dbReference>
<dbReference type="SMART" id="SM00184">
    <property type="entry name" value="RING"/>
    <property type="match status" value="1"/>
</dbReference>
<name>A0A0E0KK83_ORYPU</name>
<dbReference type="OMA" id="QVSIQKC"/>
<protein>
    <recommendedName>
        <fullName evidence="6">RING-type domain-containing protein</fullName>
    </recommendedName>
</protein>
<keyword evidence="1" id="KW-0479">Metal-binding</keyword>
<dbReference type="InterPro" id="IPR001841">
    <property type="entry name" value="Znf_RING"/>
</dbReference>
<feature type="compositionally biased region" description="Basic and acidic residues" evidence="5">
    <location>
        <begin position="190"/>
        <end position="211"/>
    </location>
</feature>
<dbReference type="SUPFAM" id="SSF57850">
    <property type="entry name" value="RING/U-box"/>
    <property type="match status" value="1"/>
</dbReference>
<dbReference type="Gramene" id="OPUNC03G34130.1">
    <property type="protein sequence ID" value="OPUNC03G34130.1"/>
    <property type="gene ID" value="OPUNC03G34130"/>
</dbReference>
<sequence length="389" mass="42856">MQGAAPAPADAAGGGVGGGGGDEVVMVRRGSVAACLTCPLCGRLLRDAATISECLHTFCRKCIHEEFINKESCRCPTCNIDLGCAPLEKLRVDHSMQFVRSKIFPFKRRKVEDPELISPIASPVKRKERSLSSLTIPAPQVSIQKCLTKRRTKASCLRNFPLHSTLRGSKDTSKKLGGWRPLGCQLKLSKDKKSLKSSVKDTNRTKNKSGDTDDGAPPSKADAREPFTRYGRAAKRTGSKKLLMLKNKKKRFKAKQPSKKRRFRALWFYLLAAFDQRGVPTLPQLPAKYLRIKDVDLPASIIQKYLAQKLNLSSETEVEVLCGGKVVSQGMTLHDLTDCWLEKGPKSRMRSSVGSPATGFMVTLFYRRPDVDVSSSPPPPQPGTESCHS</sequence>
<feature type="domain" description="RING-type" evidence="6">
    <location>
        <begin position="38"/>
        <end position="79"/>
    </location>
</feature>
<evidence type="ECO:0000313" key="8">
    <source>
        <dbReference type="Proteomes" id="UP000026962"/>
    </source>
</evidence>
<evidence type="ECO:0000256" key="1">
    <source>
        <dbReference type="ARBA" id="ARBA00022723"/>
    </source>
</evidence>
<evidence type="ECO:0000313" key="7">
    <source>
        <dbReference type="EnsemblPlants" id="OPUNC03G34550.1"/>
    </source>
</evidence>
<feature type="region of interest" description="Disordered" evidence="5">
    <location>
        <begin position="190"/>
        <end position="229"/>
    </location>
</feature>
<dbReference type="PROSITE" id="PS50089">
    <property type="entry name" value="ZF_RING_2"/>
    <property type="match status" value="1"/>
</dbReference>
<dbReference type="STRING" id="4537.A0A0E0KK83"/>
<dbReference type="PROSITE" id="PS00518">
    <property type="entry name" value="ZF_RING_1"/>
    <property type="match status" value="1"/>
</dbReference>
<evidence type="ECO:0000256" key="5">
    <source>
        <dbReference type="SAM" id="MobiDB-lite"/>
    </source>
</evidence>
<reference evidence="7" key="2">
    <citation type="submission" date="2018-05" db="EMBL/GenBank/DDBJ databases">
        <title>OpunRS2 (Oryza punctata Reference Sequence Version 2).</title>
        <authorList>
            <person name="Zhang J."/>
            <person name="Kudrna D."/>
            <person name="Lee S."/>
            <person name="Talag J."/>
            <person name="Welchert J."/>
            <person name="Wing R.A."/>
        </authorList>
    </citation>
    <scope>NUCLEOTIDE SEQUENCE [LARGE SCALE GENOMIC DNA]</scope>
</reference>
<dbReference type="InterPro" id="IPR017907">
    <property type="entry name" value="Znf_RING_CS"/>
</dbReference>
<dbReference type="CDD" id="cd16525">
    <property type="entry name" value="RING-HC_PCGF"/>
    <property type="match status" value="1"/>
</dbReference>
<dbReference type="HOGENOM" id="CLU_039235_1_0_1"/>
<dbReference type="PANTHER" id="PTHR46293:SF4">
    <property type="entry name" value="OS03G0798200 PROTEIN"/>
    <property type="match status" value="1"/>
</dbReference>
<keyword evidence="8" id="KW-1185">Reference proteome</keyword>
<dbReference type="AlphaFoldDB" id="A0A0E0KK83"/>
<dbReference type="eggNOG" id="KOG2660">
    <property type="taxonomic scope" value="Eukaryota"/>
</dbReference>
<organism evidence="7">
    <name type="scientific">Oryza punctata</name>
    <name type="common">Red rice</name>
    <dbReference type="NCBI Taxonomy" id="4537"/>
    <lineage>
        <taxon>Eukaryota</taxon>
        <taxon>Viridiplantae</taxon>
        <taxon>Streptophyta</taxon>
        <taxon>Embryophyta</taxon>
        <taxon>Tracheophyta</taxon>
        <taxon>Spermatophyta</taxon>
        <taxon>Magnoliopsida</taxon>
        <taxon>Liliopsida</taxon>
        <taxon>Poales</taxon>
        <taxon>Poaceae</taxon>
        <taxon>BOP clade</taxon>
        <taxon>Oryzoideae</taxon>
        <taxon>Oryzeae</taxon>
        <taxon>Oryzinae</taxon>
        <taxon>Oryza</taxon>
    </lineage>
</organism>
<dbReference type="Proteomes" id="UP000026962">
    <property type="component" value="Chromosome 3"/>
</dbReference>
<dbReference type="Gramene" id="OPUNC03G34550.1">
    <property type="protein sequence ID" value="OPUNC03G34550.1"/>
    <property type="gene ID" value="OPUNC03G34550"/>
</dbReference>
<proteinExistence type="predicted"/>
<evidence type="ECO:0000259" key="6">
    <source>
        <dbReference type="PROSITE" id="PS50089"/>
    </source>
</evidence>
<keyword evidence="2 4" id="KW-0863">Zinc-finger</keyword>
<dbReference type="GO" id="GO:0008270">
    <property type="term" value="F:zinc ion binding"/>
    <property type="evidence" value="ECO:0007669"/>
    <property type="project" value="UniProtKB-KW"/>
</dbReference>
<evidence type="ECO:0000256" key="4">
    <source>
        <dbReference type="PROSITE-ProRule" id="PRU00175"/>
    </source>
</evidence>
<evidence type="ECO:0000256" key="3">
    <source>
        <dbReference type="ARBA" id="ARBA00022833"/>
    </source>
</evidence>
<dbReference type="EnsemblPlants" id="OPUNC03G34130.1">
    <property type="protein sequence ID" value="OPUNC03G34130.1"/>
    <property type="gene ID" value="OPUNC03G34130"/>
</dbReference>
<dbReference type="InterPro" id="IPR013083">
    <property type="entry name" value="Znf_RING/FYVE/PHD"/>
</dbReference>
<dbReference type="Gene3D" id="3.10.20.90">
    <property type="entry name" value="Phosphatidylinositol 3-kinase Catalytic Subunit, Chain A, domain 1"/>
    <property type="match status" value="1"/>
</dbReference>
<accession>A0A0E0KK83</accession>
<dbReference type="Pfam" id="PF13923">
    <property type="entry name" value="zf-C3HC4_2"/>
    <property type="match status" value="1"/>
</dbReference>
<keyword evidence="3" id="KW-0862">Zinc</keyword>
<dbReference type="Gene3D" id="3.30.40.10">
    <property type="entry name" value="Zinc/RING finger domain, C3HC4 (zinc finger)"/>
    <property type="match status" value="1"/>
</dbReference>